<dbReference type="AlphaFoldDB" id="A0A4S8KGF5"/>
<dbReference type="EMBL" id="PYDT01000001">
    <property type="protein sequence ID" value="THU74432.1"/>
    <property type="molecule type" value="Genomic_DNA"/>
</dbReference>
<organism evidence="2 3">
    <name type="scientific">Musa balbisiana</name>
    <name type="common">Banana</name>
    <dbReference type="NCBI Taxonomy" id="52838"/>
    <lineage>
        <taxon>Eukaryota</taxon>
        <taxon>Viridiplantae</taxon>
        <taxon>Streptophyta</taxon>
        <taxon>Embryophyta</taxon>
        <taxon>Tracheophyta</taxon>
        <taxon>Spermatophyta</taxon>
        <taxon>Magnoliopsida</taxon>
        <taxon>Liliopsida</taxon>
        <taxon>Zingiberales</taxon>
        <taxon>Musaceae</taxon>
        <taxon>Musa</taxon>
    </lineage>
</organism>
<sequence length="338" mass="37975">MRVVFLQQQLRRWHPWLQLQHHLWHPWLVPVQVVVEASCVVGEYASASPIAGASWKDQWASQKRSPAPLAEEEPLLPHLVRFRKDRPVRGEDLAVLLRPIGLYLGLWHRERGRRGREAIPLRRIRHAPAAPVVVDDGGIHGVEPVLSSTAAGHVAGEPGGGGGEIIVDWILGVLVGGEGGVSLVALGGEAGVVAEVPVVEGTGGGGSRPHRLLLLDVVAEGIELQRHIFGFFLSPPLRRGETEAAWERVGEKEGNREGIGGEEEERKKRGARRGRKEKEKRKKREEEKGEMGERGKRSRRWEEVKGVERKKKKRERERERGYRKETKKEKGRKNRIKK</sequence>
<feature type="compositionally biased region" description="Basic and acidic residues" evidence="1">
    <location>
        <begin position="244"/>
        <end position="256"/>
    </location>
</feature>
<evidence type="ECO:0000256" key="1">
    <source>
        <dbReference type="SAM" id="MobiDB-lite"/>
    </source>
</evidence>
<evidence type="ECO:0000313" key="2">
    <source>
        <dbReference type="EMBL" id="THU74432.1"/>
    </source>
</evidence>
<feature type="compositionally biased region" description="Basic and acidic residues" evidence="1">
    <location>
        <begin position="284"/>
        <end position="307"/>
    </location>
</feature>
<feature type="compositionally biased region" description="Basic residues" evidence="1">
    <location>
        <begin position="329"/>
        <end position="338"/>
    </location>
</feature>
<gene>
    <name evidence="2" type="ORF">C4D60_Mb04t33310</name>
</gene>
<name>A0A4S8KGF5_MUSBA</name>
<comment type="caution">
    <text evidence="2">The sequence shown here is derived from an EMBL/GenBank/DDBJ whole genome shotgun (WGS) entry which is preliminary data.</text>
</comment>
<dbReference type="Proteomes" id="UP000317650">
    <property type="component" value="Chromosome 4"/>
</dbReference>
<feature type="compositionally biased region" description="Basic residues" evidence="1">
    <location>
        <begin position="268"/>
        <end position="283"/>
    </location>
</feature>
<accession>A0A4S8KGF5</accession>
<keyword evidence="3" id="KW-1185">Reference proteome</keyword>
<feature type="region of interest" description="Disordered" evidence="1">
    <location>
        <begin position="244"/>
        <end position="338"/>
    </location>
</feature>
<proteinExistence type="predicted"/>
<reference evidence="2 3" key="1">
    <citation type="journal article" date="2019" name="Nat. Plants">
        <title>Genome sequencing of Musa balbisiana reveals subgenome evolution and function divergence in polyploid bananas.</title>
        <authorList>
            <person name="Yao X."/>
        </authorList>
    </citation>
    <scope>NUCLEOTIDE SEQUENCE [LARGE SCALE GENOMIC DNA]</scope>
    <source>
        <strain evidence="3">cv. DH-PKW</strain>
        <tissue evidence="2">Leaves</tissue>
    </source>
</reference>
<evidence type="ECO:0000313" key="3">
    <source>
        <dbReference type="Proteomes" id="UP000317650"/>
    </source>
</evidence>
<protein>
    <submittedName>
        <fullName evidence="2">Uncharacterized protein</fullName>
    </submittedName>
</protein>
<feature type="compositionally biased region" description="Basic and acidic residues" evidence="1">
    <location>
        <begin position="316"/>
        <end position="328"/>
    </location>
</feature>